<sequence>MITTMASVSLDGFFEGPGHDIGWHHMDDELHDHINAELATMSAFLDGRRTHELMLEAWPHGDENPDWPQKQREFAPIWRDVRKIVYSRTREFTEWNTETRREVDPDEIRSLPGDSMVGGPDLLQTFFELDLVDEIRLYVNPVAIGRGTPFFRKPTALALKSTRAFGVGVVLLTYGRR</sequence>
<proteinExistence type="predicted"/>
<dbReference type="Gene3D" id="3.40.430.10">
    <property type="entry name" value="Dihydrofolate Reductase, subunit A"/>
    <property type="match status" value="1"/>
</dbReference>
<dbReference type="OrthoDB" id="7949219at2"/>
<organism evidence="2 3">
    <name type="scientific">Lentzea xinjiangensis</name>
    <dbReference type="NCBI Taxonomy" id="402600"/>
    <lineage>
        <taxon>Bacteria</taxon>
        <taxon>Bacillati</taxon>
        <taxon>Actinomycetota</taxon>
        <taxon>Actinomycetes</taxon>
        <taxon>Pseudonocardiales</taxon>
        <taxon>Pseudonocardiaceae</taxon>
        <taxon>Lentzea</taxon>
    </lineage>
</organism>
<name>A0A1H9SBH0_9PSEU</name>
<dbReference type="GO" id="GO:0009231">
    <property type="term" value="P:riboflavin biosynthetic process"/>
    <property type="evidence" value="ECO:0007669"/>
    <property type="project" value="InterPro"/>
</dbReference>
<dbReference type="InterPro" id="IPR002734">
    <property type="entry name" value="RibDG_C"/>
</dbReference>
<dbReference type="InterPro" id="IPR024072">
    <property type="entry name" value="DHFR-like_dom_sf"/>
</dbReference>
<dbReference type="Pfam" id="PF01872">
    <property type="entry name" value="RibD_C"/>
    <property type="match status" value="1"/>
</dbReference>
<evidence type="ECO:0000313" key="2">
    <source>
        <dbReference type="EMBL" id="SER82311.1"/>
    </source>
</evidence>
<dbReference type="RefSeq" id="WP_089956255.1">
    <property type="nucleotide sequence ID" value="NZ_FOFR01000016.1"/>
</dbReference>
<dbReference type="SUPFAM" id="SSF53597">
    <property type="entry name" value="Dihydrofolate reductase-like"/>
    <property type="match status" value="1"/>
</dbReference>
<dbReference type="EMBL" id="FOFR01000016">
    <property type="protein sequence ID" value="SER82311.1"/>
    <property type="molecule type" value="Genomic_DNA"/>
</dbReference>
<dbReference type="STRING" id="402600.SAMN05216188_11621"/>
<gene>
    <name evidence="2" type="ORF">SAMN05216188_11621</name>
</gene>
<dbReference type="Proteomes" id="UP000199352">
    <property type="component" value="Unassembled WGS sequence"/>
</dbReference>
<evidence type="ECO:0000313" key="3">
    <source>
        <dbReference type="Proteomes" id="UP000199352"/>
    </source>
</evidence>
<feature type="domain" description="Bacterial bifunctional deaminase-reductase C-terminal" evidence="1">
    <location>
        <begin position="2"/>
        <end position="171"/>
    </location>
</feature>
<protein>
    <submittedName>
        <fullName evidence="2">Dihydrofolate reductase</fullName>
    </submittedName>
</protein>
<reference evidence="3" key="1">
    <citation type="submission" date="2016-10" db="EMBL/GenBank/DDBJ databases">
        <authorList>
            <person name="Varghese N."/>
            <person name="Submissions S."/>
        </authorList>
    </citation>
    <scope>NUCLEOTIDE SEQUENCE [LARGE SCALE GENOMIC DNA]</scope>
    <source>
        <strain evidence="3">CGMCC 4.3525</strain>
    </source>
</reference>
<evidence type="ECO:0000259" key="1">
    <source>
        <dbReference type="Pfam" id="PF01872"/>
    </source>
</evidence>
<dbReference type="AlphaFoldDB" id="A0A1H9SBH0"/>
<dbReference type="GO" id="GO:0008703">
    <property type="term" value="F:5-amino-6-(5-phosphoribosylamino)uracil reductase activity"/>
    <property type="evidence" value="ECO:0007669"/>
    <property type="project" value="InterPro"/>
</dbReference>
<keyword evidence="3" id="KW-1185">Reference proteome</keyword>
<accession>A0A1H9SBH0</accession>